<dbReference type="OrthoDB" id="5900662at2"/>
<name>A0A432ZQJ6_9GAMM</name>
<dbReference type="InterPro" id="IPR058548">
    <property type="entry name" value="MlaB-like_STAS"/>
</dbReference>
<dbReference type="InterPro" id="IPR036513">
    <property type="entry name" value="STAS_dom_sf"/>
</dbReference>
<dbReference type="Gene3D" id="3.30.750.24">
    <property type="entry name" value="STAS domain"/>
    <property type="match status" value="1"/>
</dbReference>
<gene>
    <name evidence="2" type="ORF">CWI84_07350</name>
</gene>
<dbReference type="RefSeq" id="WP_126841946.1">
    <property type="nucleotide sequence ID" value="NZ_PIQH01000006.1"/>
</dbReference>
<dbReference type="AlphaFoldDB" id="A0A432ZQJ6"/>
<dbReference type="InterPro" id="IPR002645">
    <property type="entry name" value="STAS_dom"/>
</dbReference>
<organism evidence="2 3">
    <name type="scientific">Idiomarina tyrosinivorans</name>
    <dbReference type="NCBI Taxonomy" id="1445662"/>
    <lineage>
        <taxon>Bacteria</taxon>
        <taxon>Pseudomonadati</taxon>
        <taxon>Pseudomonadota</taxon>
        <taxon>Gammaproteobacteria</taxon>
        <taxon>Alteromonadales</taxon>
        <taxon>Idiomarinaceae</taxon>
        <taxon>Idiomarina</taxon>
    </lineage>
</organism>
<dbReference type="Proteomes" id="UP000287996">
    <property type="component" value="Unassembled WGS sequence"/>
</dbReference>
<feature type="domain" description="STAS" evidence="1">
    <location>
        <begin position="43"/>
        <end position="98"/>
    </location>
</feature>
<dbReference type="PANTHER" id="PTHR35849:SF1">
    <property type="entry name" value="INTERMEMBRANE PHOSPHOLIPID TRANSPORT SYSTEM BINDING PROTEIN MLAB"/>
    <property type="match status" value="1"/>
</dbReference>
<comment type="caution">
    <text evidence="2">The sequence shown here is derived from an EMBL/GenBank/DDBJ whole genome shotgun (WGS) entry which is preliminary data.</text>
</comment>
<dbReference type="InterPro" id="IPR052746">
    <property type="entry name" value="MlaB_ABC_Transporter"/>
</dbReference>
<dbReference type="PROSITE" id="PS50801">
    <property type="entry name" value="STAS"/>
    <property type="match status" value="1"/>
</dbReference>
<evidence type="ECO:0000313" key="2">
    <source>
        <dbReference type="EMBL" id="RUO80108.1"/>
    </source>
</evidence>
<dbReference type="CDD" id="cd07043">
    <property type="entry name" value="STAS_anti-anti-sigma_factors"/>
    <property type="match status" value="1"/>
</dbReference>
<evidence type="ECO:0000259" key="1">
    <source>
        <dbReference type="PROSITE" id="PS50801"/>
    </source>
</evidence>
<dbReference type="EMBL" id="PIQH01000006">
    <property type="protein sequence ID" value="RUO80108.1"/>
    <property type="molecule type" value="Genomic_DNA"/>
</dbReference>
<protein>
    <recommendedName>
        <fullName evidence="1">STAS domain-containing protein</fullName>
    </recommendedName>
</protein>
<dbReference type="SUPFAM" id="SSF52091">
    <property type="entry name" value="SpoIIaa-like"/>
    <property type="match status" value="1"/>
</dbReference>
<dbReference type="PANTHER" id="PTHR35849">
    <property type="entry name" value="BLR2341 PROTEIN"/>
    <property type="match status" value="1"/>
</dbReference>
<accession>A0A432ZQJ6</accession>
<evidence type="ECO:0000313" key="3">
    <source>
        <dbReference type="Proteomes" id="UP000287996"/>
    </source>
</evidence>
<sequence>MDLKVERSAEGILKFHGDMLRSTVPSVWANKAQWLHDGGIKQVDVSQVDMVDSSGLALLIEIFKELHVHNRSLKVEGANTQLRQLAQLSGVESLLSLS</sequence>
<keyword evidence="3" id="KW-1185">Reference proteome</keyword>
<proteinExistence type="predicted"/>
<dbReference type="Pfam" id="PF13466">
    <property type="entry name" value="STAS_2"/>
    <property type="match status" value="1"/>
</dbReference>
<reference evidence="2 3" key="1">
    <citation type="journal article" date="2011" name="Front. Microbiol.">
        <title>Genomic signatures of strain selection and enhancement in Bacillus atrophaeus var. globigii, a historical biowarfare simulant.</title>
        <authorList>
            <person name="Gibbons H.S."/>
            <person name="Broomall S.M."/>
            <person name="McNew L.A."/>
            <person name="Daligault H."/>
            <person name="Chapman C."/>
            <person name="Bruce D."/>
            <person name="Karavis M."/>
            <person name="Krepps M."/>
            <person name="McGregor P.A."/>
            <person name="Hong C."/>
            <person name="Park K.H."/>
            <person name="Akmal A."/>
            <person name="Feldman A."/>
            <person name="Lin J.S."/>
            <person name="Chang W.E."/>
            <person name="Higgs B.W."/>
            <person name="Demirev P."/>
            <person name="Lindquist J."/>
            <person name="Liem A."/>
            <person name="Fochler E."/>
            <person name="Read T.D."/>
            <person name="Tapia R."/>
            <person name="Johnson S."/>
            <person name="Bishop-Lilly K.A."/>
            <person name="Detter C."/>
            <person name="Han C."/>
            <person name="Sozhamannan S."/>
            <person name="Rosenzweig C.N."/>
            <person name="Skowronski E.W."/>
        </authorList>
    </citation>
    <scope>NUCLEOTIDE SEQUENCE [LARGE SCALE GENOMIC DNA]</scope>
    <source>
        <strain evidence="2 3">CC-PW-9</strain>
    </source>
</reference>